<dbReference type="OrthoDB" id="2421608at2759"/>
<evidence type="ECO:0000313" key="2">
    <source>
        <dbReference type="EMBL" id="RIB02956.1"/>
    </source>
</evidence>
<keyword evidence="3" id="KW-1185">Reference proteome</keyword>
<evidence type="ECO:0000256" key="1">
    <source>
        <dbReference type="SAM" id="Coils"/>
    </source>
</evidence>
<sequence length="161" mass="19033">MTTDQKHSSNNTLTEQEAIRRTEKIARIFELYEQNSKVYNMLFGEIGVLAKKLDDYHSEYISLKKTVKRLERDVESLETELEDLDDCVDKDTVVDLIHEIVPSLINEKESDSAETFEVRERKAVSHKQRRKARPRKVKIKKTVEKCRYEIKIYEVCTPFLH</sequence>
<proteinExistence type="predicted"/>
<name>A0A397U778_9GLOM</name>
<dbReference type="EMBL" id="QKWP01002539">
    <property type="protein sequence ID" value="RIB02956.1"/>
    <property type="molecule type" value="Genomic_DNA"/>
</dbReference>
<organism evidence="2 3">
    <name type="scientific">Gigaspora rosea</name>
    <dbReference type="NCBI Taxonomy" id="44941"/>
    <lineage>
        <taxon>Eukaryota</taxon>
        <taxon>Fungi</taxon>
        <taxon>Fungi incertae sedis</taxon>
        <taxon>Mucoromycota</taxon>
        <taxon>Glomeromycotina</taxon>
        <taxon>Glomeromycetes</taxon>
        <taxon>Diversisporales</taxon>
        <taxon>Gigasporaceae</taxon>
        <taxon>Gigaspora</taxon>
    </lineage>
</organism>
<keyword evidence="1" id="KW-0175">Coiled coil</keyword>
<gene>
    <name evidence="2" type="ORF">C2G38_2226404</name>
</gene>
<evidence type="ECO:0000313" key="3">
    <source>
        <dbReference type="Proteomes" id="UP000266673"/>
    </source>
</evidence>
<feature type="coiled-coil region" evidence="1">
    <location>
        <begin position="53"/>
        <end position="87"/>
    </location>
</feature>
<protein>
    <submittedName>
        <fullName evidence="2">Uncharacterized protein</fullName>
    </submittedName>
</protein>
<comment type="caution">
    <text evidence="2">The sequence shown here is derived from an EMBL/GenBank/DDBJ whole genome shotgun (WGS) entry which is preliminary data.</text>
</comment>
<dbReference type="Proteomes" id="UP000266673">
    <property type="component" value="Unassembled WGS sequence"/>
</dbReference>
<reference evidence="2 3" key="1">
    <citation type="submission" date="2018-06" db="EMBL/GenBank/DDBJ databases">
        <title>Comparative genomics reveals the genomic features of Rhizophagus irregularis, R. cerebriforme, R. diaphanum and Gigaspora rosea, and their symbiotic lifestyle signature.</title>
        <authorList>
            <person name="Morin E."/>
            <person name="San Clemente H."/>
            <person name="Chen E.C.H."/>
            <person name="De La Providencia I."/>
            <person name="Hainaut M."/>
            <person name="Kuo A."/>
            <person name="Kohler A."/>
            <person name="Murat C."/>
            <person name="Tang N."/>
            <person name="Roy S."/>
            <person name="Loubradou J."/>
            <person name="Henrissat B."/>
            <person name="Grigoriev I.V."/>
            <person name="Corradi N."/>
            <person name="Roux C."/>
            <person name="Martin F.M."/>
        </authorList>
    </citation>
    <scope>NUCLEOTIDE SEQUENCE [LARGE SCALE GENOMIC DNA]</scope>
    <source>
        <strain evidence="2 3">DAOM 194757</strain>
    </source>
</reference>
<accession>A0A397U778</accession>
<dbReference type="AlphaFoldDB" id="A0A397U778"/>